<evidence type="ECO:0000256" key="5">
    <source>
        <dbReference type="ARBA" id="ARBA00022692"/>
    </source>
</evidence>
<dbReference type="GO" id="GO:0051301">
    <property type="term" value="P:cell division"/>
    <property type="evidence" value="ECO:0007669"/>
    <property type="project" value="InterPro"/>
</dbReference>
<dbReference type="PROSITE" id="PS00428">
    <property type="entry name" value="FTSW_RODA_SPOVE"/>
    <property type="match status" value="1"/>
</dbReference>
<dbReference type="GO" id="GO:0071555">
    <property type="term" value="P:cell wall organization"/>
    <property type="evidence" value="ECO:0007669"/>
    <property type="project" value="UniProtKB-KW"/>
</dbReference>
<feature type="transmembrane region" description="Helical" evidence="11">
    <location>
        <begin position="285"/>
        <end position="306"/>
    </location>
</feature>
<dbReference type="GO" id="GO:0032153">
    <property type="term" value="C:cell division site"/>
    <property type="evidence" value="ECO:0007669"/>
    <property type="project" value="TreeGrafter"/>
</dbReference>
<gene>
    <name evidence="11" type="primary">mrdB</name>
    <name evidence="11" type="synonym">rodA</name>
    <name evidence="12" type="ORF">AZF00_15040</name>
</gene>
<sequence>MNNSDFVRQLPGSNRSISSQRSISQRLRIDIPLLLLLLILSGVGLGVLYSASDGSMDTVIRQGRYLSVAFVVMLLVAQLHPEQLQRWAPFAYIGCVMLLLAVDFVGVGAKGAQRWLAIGGFRFQPSEIAKLVMPMAVAWYLSTHPLPPSFRHTFISLVLILIPTGLIVIQPDLGTSILIATSGIFVLFLAGISWGFIFSCLGLLAMMAYPMWEFVLHDYQRQRILTMLNPESDKLGAGWNIIQSKTAIGSGGFEGKGWLLGTQSHLDFLPESHTDFIIAVLAEEFGLRGVLLLLLLYGLIVSRGLWIASQAKQCFGRLLGGSIILTFFVYVFVNMGMVSGLLPVVGVPLPLVSQGGTSLVTLLVGFGILMGICADERLVHQ</sequence>
<dbReference type="EMBL" id="CP014544">
    <property type="protein sequence ID" value="AMO69530.1"/>
    <property type="molecule type" value="Genomic_DNA"/>
</dbReference>
<evidence type="ECO:0000256" key="4">
    <source>
        <dbReference type="ARBA" id="ARBA00022679"/>
    </source>
</evidence>
<dbReference type="GO" id="GO:0005886">
    <property type="term" value="C:plasma membrane"/>
    <property type="evidence" value="ECO:0007669"/>
    <property type="project" value="UniProtKB-SubCell"/>
</dbReference>
<feature type="transmembrane region" description="Helical" evidence="11">
    <location>
        <begin position="351"/>
        <end position="374"/>
    </location>
</feature>
<feature type="transmembrane region" description="Helical" evidence="11">
    <location>
        <begin position="318"/>
        <end position="345"/>
    </location>
</feature>
<dbReference type="InterPro" id="IPR018365">
    <property type="entry name" value="Cell_cycle_FtsW-rel_CS"/>
</dbReference>
<dbReference type="AlphaFoldDB" id="A0A127M8H3"/>
<keyword evidence="5 11" id="KW-0812">Transmembrane</keyword>
<evidence type="ECO:0000256" key="11">
    <source>
        <dbReference type="HAMAP-Rule" id="MF_02079"/>
    </source>
</evidence>
<dbReference type="EC" id="2.4.99.28" evidence="11"/>
<keyword evidence="2 11" id="KW-1003">Cell membrane</keyword>
<keyword evidence="7 11" id="KW-0573">Peptidoglycan synthesis</keyword>
<keyword evidence="8 11" id="KW-1133">Transmembrane helix</keyword>
<feature type="transmembrane region" description="Helical" evidence="11">
    <location>
        <begin position="176"/>
        <end position="209"/>
    </location>
</feature>
<keyword evidence="10 11" id="KW-0961">Cell wall biogenesis/degradation</keyword>
<dbReference type="GO" id="GO:0008360">
    <property type="term" value="P:regulation of cell shape"/>
    <property type="evidence" value="ECO:0007669"/>
    <property type="project" value="UniProtKB-KW"/>
</dbReference>
<evidence type="ECO:0000313" key="13">
    <source>
        <dbReference type="Proteomes" id="UP000074119"/>
    </source>
</evidence>
<dbReference type="InterPro" id="IPR001182">
    <property type="entry name" value="FtsW/RodA"/>
</dbReference>
<dbReference type="GO" id="GO:0015648">
    <property type="term" value="F:lipid-linked peptidoglycan transporter activity"/>
    <property type="evidence" value="ECO:0007669"/>
    <property type="project" value="TreeGrafter"/>
</dbReference>
<keyword evidence="3 11" id="KW-0328">Glycosyltransferase</keyword>
<dbReference type="PANTHER" id="PTHR30474">
    <property type="entry name" value="CELL CYCLE PROTEIN"/>
    <property type="match status" value="1"/>
</dbReference>
<dbReference type="Pfam" id="PF01098">
    <property type="entry name" value="FTSW_RODA_SPOVE"/>
    <property type="match status" value="1"/>
</dbReference>
<dbReference type="UniPathway" id="UPA00219"/>
<feature type="transmembrane region" description="Helical" evidence="11">
    <location>
        <begin position="31"/>
        <end position="51"/>
    </location>
</feature>
<evidence type="ECO:0000256" key="10">
    <source>
        <dbReference type="ARBA" id="ARBA00023316"/>
    </source>
</evidence>
<keyword evidence="9 11" id="KW-0472">Membrane</keyword>
<dbReference type="PANTHER" id="PTHR30474:SF1">
    <property type="entry name" value="PEPTIDOGLYCAN GLYCOSYLTRANSFERASE MRDB"/>
    <property type="match status" value="1"/>
</dbReference>
<reference evidence="12 13" key="1">
    <citation type="submission" date="2015-12" db="EMBL/GenBank/DDBJ databases">
        <authorList>
            <person name="Shamseldin A."/>
            <person name="Moawad H."/>
            <person name="Abd El-Rahim W.M."/>
            <person name="Sadowsky M.J."/>
        </authorList>
    </citation>
    <scope>NUCLEOTIDE SEQUENCE [LARGE SCALE GENOMIC DNA]</scope>
    <source>
        <strain evidence="12 13">SM2</strain>
    </source>
</reference>
<dbReference type="KEGG" id="zal:AZF00_15040"/>
<dbReference type="GO" id="GO:0008955">
    <property type="term" value="F:peptidoglycan glycosyltransferase activity"/>
    <property type="evidence" value="ECO:0007669"/>
    <property type="project" value="UniProtKB-UniRule"/>
</dbReference>
<evidence type="ECO:0000256" key="7">
    <source>
        <dbReference type="ARBA" id="ARBA00022984"/>
    </source>
</evidence>
<comment type="similarity">
    <text evidence="11">Belongs to the SEDS family. MrdB/RodA subfamily.</text>
</comment>
<dbReference type="Proteomes" id="UP000074119">
    <property type="component" value="Chromosome"/>
</dbReference>
<name>A0A127M8H3_9GAMM</name>
<evidence type="ECO:0000256" key="6">
    <source>
        <dbReference type="ARBA" id="ARBA00022960"/>
    </source>
</evidence>
<keyword evidence="11" id="KW-0997">Cell inner membrane</keyword>
<keyword evidence="4 11" id="KW-0808">Transferase</keyword>
<comment type="function">
    <text evidence="11">Peptidoglycan polymerase that is essential for cell wall elongation.</text>
</comment>
<protein>
    <recommendedName>
        <fullName evidence="11">Peptidoglycan glycosyltransferase MrdB</fullName>
        <shortName evidence="11">PGT</shortName>
        <ecNumber evidence="11">2.4.99.28</ecNumber>
    </recommendedName>
    <alternativeName>
        <fullName evidence="11">Cell elongation protein RodA</fullName>
    </alternativeName>
    <alternativeName>
        <fullName evidence="11">Cell wall polymerase</fullName>
    </alternativeName>
    <alternativeName>
        <fullName evidence="11">Peptidoglycan polymerase</fullName>
        <shortName evidence="11">PG polymerase</shortName>
    </alternativeName>
</protein>
<proteinExistence type="inferred from homology"/>
<dbReference type="InterPro" id="IPR011923">
    <property type="entry name" value="RodA/MrdB"/>
</dbReference>
<comment type="pathway">
    <text evidence="11">Cell wall biogenesis; peptidoglycan biosynthesis.</text>
</comment>
<evidence type="ECO:0000256" key="9">
    <source>
        <dbReference type="ARBA" id="ARBA00023136"/>
    </source>
</evidence>
<feature type="transmembrane region" description="Helical" evidence="11">
    <location>
        <begin position="63"/>
        <end position="81"/>
    </location>
</feature>
<dbReference type="GO" id="GO:0009252">
    <property type="term" value="P:peptidoglycan biosynthetic process"/>
    <property type="evidence" value="ECO:0007669"/>
    <property type="project" value="UniProtKB-UniRule"/>
</dbReference>
<evidence type="ECO:0000256" key="3">
    <source>
        <dbReference type="ARBA" id="ARBA00022676"/>
    </source>
</evidence>
<evidence type="ECO:0000256" key="2">
    <source>
        <dbReference type="ARBA" id="ARBA00022475"/>
    </source>
</evidence>
<dbReference type="NCBIfam" id="TIGR02210">
    <property type="entry name" value="rodA_shape"/>
    <property type="match status" value="1"/>
</dbReference>
<accession>A0A127M8H3</accession>
<feature type="transmembrane region" description="Helical" evidence="11">
    <location>
        <begin position="87"/>
        <end position="107"/>
    </location>
</feature>
<comment type="catalytic activity">
    <reaction evidence="11">
        <text>[GlcNAc-(1-&gt;4)-Mur2Ac(oyl-L-Ala-gamma-D-Glu-L-Lys-D-Ala-D-Ala)](n)-di-trans,octa-cis-undecaprenyl diphosphate + beta-D-GlcNAc-(1-&gt;4)-Mur2Ac(oyl-L-Ala-gamma-D-Glu-L-Lys-D-Ala-D-Ala)-di-trans,octa-cis-undecaprenyl diphosphate = [GlcNAc-(1-&gt;4)-Mur2Ac(oyl-L-Ala-gamma-D-Glu-L-Lys-D-Ala-D-Ala)](n+1)-di-trans,octa-cis-undecaprenyl diphosphate + di-trans,octa-cis-undecaprenyl diphosphate + H(+)</text>
        <dbReference type="Rhea" id="RHEA:23708"/>
        <dbReference type="Rhea" id="RHEA-COMP:9602"/>
        <dbReference type="Rhea" id="RHEA-COMP:9603"/>
        <dbReference type="ChEBI" id="CHEBI:15378"/>
        <dbReference type="ChEBI" id="CHEBI:58405"/>
        <dbReference type="ChEBI" id="CHEBI:60033"/>
        <dbReference type="ChEBI" id="CHEBI:78435"/>
        <dbReference type="EC" id="2.4.99.28"/>
    </reaction>
</comment>
<dbReference type="HAMAP" id="MF_02079">
    <property type="entry name" value="PGT_RodA"/>
    <property type="match status" value="1"/>
</dbReference>
<dbReference type="STRING" id="1470434.AZF00_15040"/>
<feature type="transmembrane region" description="Helical" evidence="11">
    <location>
        <begin position="152"/>
        <end position="169"/>
    </location>
</feature>
<keyword evidence="6 11" id="KW-0133">Cell shape</keyword>
<evidence type="ECO:0000256" key="8">
    <source>
        <dbReference type="ARBA" id="ARBA00022989"/>
    </source>
</evidence>
<organism evidence="12 13">
    <name type="scientific">Zhongshania aliphaticivorans</name>
    <dbReference type="NCBI Taxonomy" id="1470434"/>
    <lineage>
        <taxon>Bacteria</taxon>
        <taxon>Pseudomonadati</taxon>
        <taxon>Pseudomonadota</taxon>
        <taxon>Gammaproteobacteria</taxon>
        <taxon>Cellvibrionales</taxon>
        <taxon>Spongiibacteraceae</taxon>
        <taxon>Zhongshania</taxon>
    </lineage>
</organism>
<dbReference type="RefSeq" id="WP_008251731.1">
    <property type="nucleotide sequence ID" value="NZ_CP014544.1"/>
</dbReference>
<evidence type="ECO:0000313" key="12">
    <source>
        <dbReference type="EMBL" id="AMO69530.1"/>
    </source>
</evidence>
<evidence type="ECO:0000256" key="1">
    <source>
        <dbReference type="ARBA" id="ARBA00004141"/>
    </source>
</evidence>
<comment type="subcellular location">
    <subcellularLocation>
        <location evidence="11">Cell inner membrane</location>
        <topology evidence="11">Multi-pass membrane protein</topology>
    </subcellularLocation>
    <subcellularLocation>
        <location evidence="1">Membrane</location>
        <topology evidence="1">Multi-pass membrane protein</topology>
    </subcellularLocation>
</comment>